<dbReference type="OrthoDB" id="6514143at2759"/>
<proteinExistence type="predicted"/>
<evidence type="ECO:0000256" key="1">
    <source>
        <dbReference type="SAM" id="MobiDB-lite"/>
    </source>
</evidence>
<dbReference type="SMART" id="SM00343">
    <property type="entry name" value="ZnF_C2HC"/>
    <property type="match status" value="2"/>
</dbReference>
<dbReference type="InterPro" id="IPR052160">
    <property type="entry name" value="Gypsy_RT_Integrase-like"/>
</dbReference>
<dbReference type="Proteomes" id="UP000515146">
    <property type="component" value="Unplaced"/>
</dbReference>
<evidence type="ECO:0000313" key="4">
    <source>
        <dbReference type="RefSeq" id="XP_027194242.1"/>
    </source>
</evidence>
<feature type="compositionally biased region" description="Polar residues" evidence="1">
    <location>
        <begin position="702"/>
        <end position="711"/>
    </location>
</feature>
<feature type="region of interest" description="Disordered" evidence="1">
    <location>
        <begin position="692"/>
        <end position="711"/>
    </location>
</feature>
<dbReference type="Gene3D" id="1.10.340.70">
    <property type="match status" value="1"/>
</dbReference>
<dbReference type="PANTHER" id="PTHR47266">
    <property type="entry name" value="ENDONUCLEASE-RELATED"/>
    <property type="match status" value="1"/>
</dbReference>
<evidence type="ECO:0000313" key="3">
    <source>
        <dbReference type="Proteomes" id="UP000515146"/>
    </source>
</evidence>
<dbReference type="InterPro" id="IPR036397">
    <property type="entry name" value="RNaseH_sf"/>
</dbReference>
<dbReference type="Gene3D" id="4.10.60.10">
    <property type="entry name" value="Zinc finger, CCHC-type"/>
    <property type="match status" value="1"/>
</dbReference>
<dbReference type="GO" id="GO:0003676">
    <property type="term" value="F:nucleic acid binding"/>
    <property type="evidence" value="ECO:0007669"/>
    <property type="project" value="InterPro"/>
</dbReference>
<feature type="domain" description="CCHC-type" evidence="2">
    <location>
        <begin position="303"/>
        <end position="319"/>
    </location>
</feature>
<gene>
    <name evidence="4" type="primary">LOC113788964</name>
</gene>
<dbReference type="AlphaFoldDB" id="A0A6P6XLF1"/>
<reference evidence="4" key="1">
    <citation type="submission" date="2025-08" db="UniProtKB">
        <authorList>
            <consortium name="RefSeq"/>
        </authorList>
    </citation>
    <scope>IDENTIFICATION</scope>
    <source>
        <strain evidence="4">Airmid</strain>
    </source>
</reference>
<evidence type="ECO:0000259" key="2">
    <source>
        <dbReference type="SMART" id="SM00343"/>
    </source>
</evidence>
<keyword evidence="3" id="KW-1185">Reference proteome</keyword>
<dbReference type="GO" id="GO:0008270">
    <property type="term" value="F:zinc ion binding"/>
    <property type="evidence" value="ECO:0007669"/>
    <property type="project" value="InterPro"/>
</dbReference>
<dbReference type="RefSeq" id="XP_027194242.1">
    <property type="nucleotide sequence ID" value="XM_027338441.1"/>
</dbReference>
<dbReference type="KEGG" id="dpte:113788964"/>
<feature type="domain" description="CCHC-type" evidence="2">
    <location>
        <begin position="272"/>
        <end position="288"/>
    </location>
</feature>
<protein>
    <submittedName>
        <fullName evidence="4">Uncharacterized protein LOC113788964</fullName>
    </submittedName>
</protein>
<dbReference type="InterPro" id="IPR041588">
    <property type="entry name" value="Integrase_H2C2"/>
</dbReference>
<dbReference type="Gene3D" id="3.30.420.10">
    <property type="entry name" value="Ribonuclease H-like superfamily/Ribonuclease H"/>
    <property type="match status" value="1"/>
</dbReference>
<dbReference type="InterPro" id="IPR001878">
    <property type="entry name" value="Znf_CCHC"/>
</dbReference>
<dbReference type="InParanoid" id="A0A6P6XLF1"/>
<name>A0A6P6XLF1_DERPT</name>
<dbReference type="Pfam" id="PF17921">
    <property type="entry name" value="Integrase_H2C2"/>
    <property type="match status" value="1"/>
</dbReference>
<sequence length="711" mass="80817">MDLTNIRRQIQIVYARVASRTVTASDGTSVMELANKMVDLEKAGELKTDEDIKKSSKCHAMVGEILDFLDRERNRSAIKLEKLQLRFSGRPSDWPKFKALLLKTLSSCPWSVEEKHLLLENALPGYLKRYLPTSLTDESFDWVINHLSDKFGTMDMQISEWFRNLSNVKFSPFASVSEIALRLDRLIFQAKELGVSQDQLRLPFIEAMKSVISSHKRLETAILPVINKPPSEIIEILKQLADGELILGSRKQSSSINSFGWQRRDSFRRESACIFCNKDGHLSFKCNIGSAESRRNVAVNKRICFRCLKPGHVGVKCTSKIKCNKCNGSHSSALCLKKPTLHNMELDDEERSSSNQQQEAAIKMVSKEWLVPCSNVIKLGNDSSFKSLGRAKLSLTIGNAVKSVDMIVVNQLAHDVMIGLDVIKEFGLEQRKDLNVYLDGICITENRADRNLTKQVSINMMSGSPCDGGNDNVLADTLSRIQLNLLSDTVEETMDDTIKKDPGNFQKIDGRWFRVEDQKKRLYIRDQVEQMEILKSIHEYGHFGLFRNQEELRKRFWWPKWKDDLKQFLKKCVRCAAYKDDIERTRLPMICGESEMDNWHRIGLDICGPFEKSLDGNRYMVLAQDYASRFLVGTSMSDVKAEVDRIDGPNCIILDSRNNKRSIHRNHIKKCESGINLPLDVIRDRGRPALRAEPGGRCDGASSASRLSGDI</sequence>
<organism evidence="3 4">
    <name type="scientific">Dermatophagoides pteronyssinus</name>
    <name type="common">European house dust mite</name>
    <dbReference type="NCBI Taxonomy" id="6956"/>
    <lineage>
        <taxon>Eukaryota</taxon>
        <taxon>Metazoa</taxon>
        <taxon>Ecdysozoa</taxon>
        <taxon>Arthropoda</taxon>
        <taxon>Chelicerata</taxon>
        <taxon>Arachnida</taxon>
        <taxon>Acari</taxon>
        <taxon>Acariformes</taxon>
        <taxon>Sarcoptiformes</taxon>
        <taxon>Astigmata</taxon>
        <taxon>Psoroptidia</taxon>
        <taxon>Analgoidea</taxon>
        <taxon>Pyroglyphidae</taxon>
        <taxon>Dermatophagoidinae</taxon>
        <taxon>Dermatophagoides</taxon>
    </lineage>
</organism>
<accession>A0A6P6XLF1</accession>